<gene>
    <name evidence="2" type="ordered locus">Avi_8276</name>
</gene>
<dbReference type="HOGENOM" id="CLU_2044724_0_0_5"/>
<keyword evidence="3" id="KW-1185">Reference proteome</keyword>
<reference evidence="2 3" key="1">
    <citation type="journal article" date="2009" name="J. Bacteriol.">
        <title>Genome sequences of three Agrobacterium biovars help elucidate the evolution of multichromosome genomes in bacteria.</title>
        <authorList>
            <person name="Slater S.C."/>
            <person name="Goldman B.S."/>
            <person name="Goodner B."/>
            <person name="Setubal J.C."/>
            <person name="Farrand S.K."/>
            <person name="Nester E.W."/>
            <person name="Burr T.J."/>
            <person name="Banta L."/>
            <person name="Dickerman A.W."/>
            <person name="Paulsen I."/>
            <person name="Otten L."/>
            <person name="Suen G."/>
            <person name="Welch R."/>
            <person name="Almeida N.F."/>
            <person name="Arnold F."/>
            <person name="Burton O.T."/>
            <person name="Du Z."/>
            <person name="Ewing A."/>
            <person name="Godsy E."/>
            <person name="Heisel S."/>
            <person name="Houmiel K.L."/>
            <person name="Jhaveri J."/>
            <person name="Lu J."/>
            <person name="Miller N.M."/>
            <person name="Norton S."/>
            <person name="Chen Q."/>
            <person name="Phoolcharoen W."/>
            <person name="Ohlin V."/>
            <person name="Ondrusek D."/>
            <person name="Pride N."/>
            <person name="Stricklin S.L."/>
            <person name="Sun J."/>
            <person name="Wheeler C."/>
            <person name="Wilson L."/>
            <person name="Zhu H."/>
            <person name="Wood D.W."/>
        </authorList>
    </citation>
    <scope>NUCLEOTIDE SEQUENCE [LARGE SCALE GENOMIC DNA]</scope>
    <source>
        <strain evidence="3">S4 / ATCC BAA-846</strain>
        <plasmid evidence="2 3">pTiS4</plasmid>
    </source>
</reference>
<dbReference type="KEGG" id="avi:Avi_8276"/>
<sequence>MNASDLVPCLHGCFSQFAMMGGWNVVAGNVKEVGNRIVDGNEPLAVIKKRMQDWSPEMVSDPIQESLLKLIADKKKAKKPSKAKASKSTKGDDEEKSNVVNIMDALKKSVAKELKSRKAG</sequence>
<evidence type="ECO:0000313" key="2">
    <source>
        <dbReference type="EMBL" id="ACM39702.1"/>
    </source>
</evidence>
<dbReference type="EMBL" id="CP000637">
    <property type="protein sequence ID" value="ACM39702.1"/>
    <property type="molecule type" value="Genomic_DNA"/>
</dbReference>
<keyword evidence="2" id="KW-0614">Plasmid</keyword>
<dbReference type="Proteomes" id="UP000001596">
    <property type="component" value="Plasmid pTiS4"/>
</dbReference>
<name>B9K448_ALLAM</name>
<organism evidence="2 3">
    <name type="scientific">Allorhizobium ampelinum (strain ATCC BAA-846 / DSM 112012 / S4)</name>
    <name type="common">Agrobacterium vitis (strain S4)</name>
    <dbReference type="NCBI Taxonomy" id="311402"/>
    <lineage>
        <taxon>Bacteria</taxon>
        <taxon>Pseudomonadati</taxon>
        <taxon>Pseudomonadota</taxon>
        <taxon>Alphaproteobacteria</taxon>
        <taxon>Hyphomicrobiales</taxon>
        <taxon>Rhizobiaceae</taxon>
        <taxon>Rhizobium/Agrobacterium group</taxon>
        <taxon>Allorhizobium</taxon>
        <taxon>Allorhizobium ampelinum</taxon>
    </lineage>
</organism>
<dbReference type="AlphaFoldDB" id="B9K448"/>
<proteinExistence type="predicted"/>
<evidence type="ECO:0000256" key="1">
    <source>
        <dbReference type="SAM" id="MobiDB-lite"/>
    </source>
</evidence>
<geneLocation type="plasmid" evidence="2 3">
    <name>pTiS4</name>
</geneLocation>
<evidence type="ECO:0000313" key="3">
    <source>
        <dbReference type="Proteomes" id="UP000001596"/>
    </source>
</evidence>
<feature type="compositionally biased region" description="Basic residues" evidence="1">
    <location>
        <begin position="75"/>
        <end position="87"/>
    </location>
</feature>
<accession>B9K448</accession>
<feature type="region of interest" description="Disordered" evidence="1">
    <location>
        <begin position="74"/>
        <end position="99"/>
    </location>
</feature>
<protein>
    <submittedName>
        <fullName evidence="2">Uncharacterized protein</fullName>
    </submittedName>
</protein>